<sequence>MPITSNDQLHLLYDILTNHKIDCCGSMSECQQIQRIVQSLVNDQSLSYDMKNTLKDIYNYSKVPENNQHLEHHIVQHNGHLDNWISSIDSFTNQQF</sequence>
<accession>A0A263BSC8</accession>
<dbReference type="EMBL" id="NPIA01000008">
    <property type="protein sequence ID" value="OZM56096.1"/>
    <property type="molecule type" value="Genomic_DNA"/>
</dbReference>
<name>A0A263BSC8_9BACI</name>
<evidence type="ECO:0000313" key="2">
    <source>
        <dbReference type="Proteomes" id="UP000217083"/>
    </source>
</evidence>
<evidence type="ECO:0008006" key="3">
    <source>
        <dbReference type="Google" id="ProtNLM"/>
    </source>
</evidence>
<dbReference type="Proteomes" id="UP000217083">
    <property type="component" value="Unassembled WGS sequence"/>
</dbReference>
<organism evidence="1 2">
    <name type="scientific">Lottiidibacillus patelloidae</name>
    <dbReference type="NCBI Taxonomy" id="2670334"/>
    <lineage>
        <taxon>Bacteria</taxon>
        <taxon>Bacillati</taxon>
        <taxon>Bacillota</taxon>
        <taxon>Bacilli</taxon>
        <taxon>Bacillales</taxon>
        <taxon>Bacillaceae</taxon>
        <taxon>Lottiidibacillus</taxon>
    </lineage>
</organism>
<protein>
    <recommendedName>
        <fullName evidence="3">YtzH-like protein</fullName>
    </recommendedName>
</protein>
<dbReference type="RefSeq" id="WP_094925979.1">
    <property type="nucleotide sequence ID" value="NZ_NPIA01000008.1"/>
</dbReference>
<dbReference type="InterPro" id="IPR025547">
    <property type="entry name" value="YtzH"/>
</dbReference>
<evidence type="ECO:0000313" key="1">
    <source>
        <dbReference type="EMBL" id="OZM56096.1"/>
    </source>
</evidence>
<gene>
    <name evidence="1" type="ORF">CIB95_13385</name>
</gene>
<proteinExistence type="predicted"/>
<reference evidence="2" key="1">
    <citation type="submission" date="2017-08" db="EMBL/GenBank/DDBJ databases">
        <authorList>
            <person name="Huang Z."/>
        </authorList>
    </citation>
    <scope>NUCLEOTIDE SEQUENCE [LARGE SCALE GENOMIC DNA]</scope>
    <source>
        <strain evidence="2">SA5d-4</strain>
    </source>
</reference>
<comment type="caution">
    <text evidence="1">The sequence shown here is derived from an EMBL/GenBank/DDBJ whole genome shotgun (WGS) entry which is preliminary data.</text>
</comment>
<reference evidence="1 2" key="2">
    <citation type="submission" date="2017-09" db="EMBL/GenBank/DDBJ databases">
        <title>Bacillus patelloidae sp. nov., isolated from the intestinal tract of a marine limpet.</title>
        <authorList>
            <person name="Liu R."/>
            <person name="Dong C."/>
            <person name="Shao Z."/>
        </authorList>
    </citation>
    <scope>NUCLEOTIDE SEQUENCE [LARGE SCALE GENOMIC DNA]</scope>
    <source>
        <strain evidence="1 2">SA5d-4</strain>
    </source>
</reference>
<dbReference type="Pfam" id="PF14165">
    <property type="entry name" value="YtzH"/>
    <property type="match status" value="1"/>
</dbReference>
<keyword evidence="2" id="KW-1185">Reference proteome</keyword>
<dbReference type="AlphaFoldDB" id="A0A263BSC8"/>